<evidence type="ECO:0000313" key="12">
    <source>
        <dbReference type="Proteomes" id="UP000077381"/>
    </source>
</evidence>
<feature type="chain" id="PRO_5008062964" evidence="9">
    <location>
        <begin position="23"/>
        <end position="135"/>
    </location>
</feature>
<protein>
    <submittedName>
        <fullName evidence="11">Subtilisin inhibitor-like protein 1</fullName>
    </submittedName>
</protein>
<feature type="domain" description="Subtilisin inhibitor" evidence="10">
    <location>
        <begin position="36"/>
        <end position="121"/>
    </location>
</feature>
<keyword evidence="5 8" id="KW-0646">Protease inhibitor</keyword>
<dbReference type="EMBL" id="LOHS01000116">
    <property type="protein sequence ID" value="OAH11008.1"/>
    <property type="molecule type" value="Genomic_DNA"/>
</dbReference>
<evidence type="ECO:0000256" key="9">
    <source>
        <dbReference type="SAM" id="SignalP"/>
    </source>
</evidence>
<dbReference type="InterPro" id="IPR036819">
    <property type="entry name" value="Subtilisin_inhibitor-like_sf"/>
</dbReference>
<evidence type="ECO:0000256" key="7">
    <source>
        <dbReference type="ARBA" id="ARBA00023157"/>
    </source>
</evidence>
<evidence type="ECO:0000259" key="10">
    <source>
        <dbReference type="Pfam" id="PF00720"/>
    </source>
</evidence>
<feature type="signal peptide" evidence="9">
    <location>
        <begin position="1"/>
        <end position="22"/>
    </location>
</feature>
<dbReference type="GO" id="GO:0005576">
    <property type="term" value="C:extracellular region"/>
    <property type="evidence" value="ECO:0007669"/>
    <property type="project" value="UniProtKB-SubCell"/>
</dbReference>
<dbReference type="Gene3D" id="3.30.350.10">
    <property type="entry name" value="Subtilisin inhibitor-like"/>
    <property type="match status" value="1"/>
</dbReference>
<dbReference type="AlphaFoldDB" id="A0A177HLG6"/>
<comment type="subcellular location">
    <subcellularLocation>
        <location evidence="1">Secreted</location>
    </subcellularLocation>
</comment>
<name>A0A177HLG6_9ACTN</name>
<accession>A0A177HLG6</accession>
<dbReference type="InterPro" id="IPR023549">
    <property type="entry name" value="Subtilisin_inhibitor"/>
</dbReference>
<keyword evidence="12" id="KW-1185">Reference proteome</keyword>
<gene>
    <name evidence="11" type="ORF">STSP_56320</name>
</gene>
<evidence type="ECO:0000313" key="11">
    <source>
        <dbReference type="EMBL" id="OAH11008.1"/>
    </source>
</evidence>
<reference evidence="11 12" key="1">
    <citation type="submission" date="2015-12" db="EMBL/GenBank/DDBJ databases">
        <title>Genome sequence of Streptomyces sp. G25.</title>
        <authorList>
            <person name="Poehlein A."/>
            <person name="Roettig A."/>
            <person name="Hiessl S."/>
            <person name="Hauschild P."/>
            <person name="Schauer J."/>
            <person name="Madkour M.H."/>
            <person name="Al-Ansari A.M."/>
            <person name="Almakishah N.H."/>
            <person name="Steinbuechel A."/>
            <person name="Daniel R."/>
        </authorList>
    </citation>
    <scope>NUCLEOTIDE SEQUENCE [LARGE SCALE GENOMIC DNA]</scope>
    <source>
        <strain evidence="12">G25(2015)</strain>
    </source>
</reference>
<sequence length="135" mass="14059">MRPLAIAATALIALASAAPATAAPVPGPGTPPKAQSRLFLSVSGDSDTWIRGVLLRCAPRVVAGHHPYGAQACAALDAAKGDLGALPVERRICTHRYSPVTVSATGVYQGRVLTWKKTFPNACAMEAATGYVFRF</sequence>
<evidence type="ECO:0000256" key="4">
    <source>
        <dbReference type="ARBA" id="ARBA00022525"/>
    </source>
</evidence>
<evidence type="ECO:0000256" key="5">
    <source>
        <dbReference type="ARBA" id="ARBA00022690"/>
    </source>
</evidence>
<keyword evidence="6 8" id="KW-0722">Serine protease inhibitor</keyword>
<evidence type="ECO:0000256" key="1">
    <source>
        <dbReference type="ARBA" id="ARBA00004613"/>
    </source>
</evidence>
<dbReference type="SUPFAM" id="SSF55399">
    <property type="entry name" value="Subtilisin inhibitor"/>
    <property type="match status" value="1"/>
</dbReference>
<proteinExistence type="inferred from homology"/>
<evidence type="ECO:0000256" key="6">
    <source>
        <dbReference type="ARBA" id="ARBA00022900"/>
    </source>
</evidence>
<evidence type="ECO:0000256" key="8">
    <source>
        <dbReference type="RuleBase" id="RU003471"/>
    </source>
</evidence>
<dbReference type="GO" id="GO:0004867">
    <property type="term" value="F:serine-type endopeptidase inhibitor activity"/>
    <property type="evidence" value="ECO:0007669"/>
    <property type="project" value="UniProtKB-KW"/>
</dbReference>
<dbReference type="OrthoDB" id="4567948at2"/>
<dbReference type="PATRIC" id="fig|1716141.3.peg.5922"/>
<comment type="caution">
    <text evidence="11">The sequence shown here is derived from an EMBL/GenBank/DDBJ whole genome shotgun (WGS) entry which is preliminary data.</text>
</comment>
<evidence type="ECO:0000256" key="3">
    <source>
        <dbReference type="ARBA" id="ARBA00011738"/>
    </source>
</evidence>
<dbReference type="InterPro" id="IPR000691">
    <property type="entry name" value="Prot_inh_I16_SSI"/>
</dbReference>
<comment type="subunit">
    <text evidence="3">Homodimer.</text>
</comment>
<keyword evidence="7" id="KW-1015">Disulfide bond</keyword>
<dbReference type="Pfam" id="PF00720">
    <property type="entry name" value="SSI"/>
    <property type="match status" value="1"/>
</dbReference>
<comment type="similarity">
    <text evidence="2 8">Belongs to the protease inhibitor I16 (SSI) family.</text>
</comment>
<dbReference type="PRINTS" id="PR00294">
    <property type="entry name" value="SSBTLNINHBTR"/>
</dbReference>
<dbReference type="Proteomes" id="UP000077381">
    <property type="component" value="Unassembled WGS sequence"/>
</dbReference>
<keyword evidence="4" id="KW-0964">Secreted</keyword>
<dbReference type="RefSeq" id="WP_067283462.1">
    <property type="nucleotide sequence ID" value="NZ_LOHS01000116.1"/>
</dbReference>
<dbReference type="STRING" id="1716141.STSP_56320"/>
<keyword evidence="9" id="KW-0732">Signal</keyword>
<organism evidence="11 12">
    <name type="scientific">Streptomyces jeddahensis</name>
    <dbReference type="NCBI Taxonomy" id="1716141"/>
    <lineage>
        <taxon>Bacteria</taxon>
        <taxon>Bacillati</taxon>
        <taxon>Actinomycetota</taxon>
        <taxon>Actinomycetes</taxon>
        <taxon>Kitasatosporales</taxon>
        <taxon>Streptomycetaceae</taxon>
        <taxon>Streptomyces</taxon>
    </lineage>
</organism>
<evidence type="ECO:0000256" key="2">
    <source>
        <dbReference type="ARBA" id="ARBA00010472"/>
    </source>
</evidence>